<protein>
    <submittedName>
        <fullName evidence="2">TIR-like protein DUF1863</fullName>
    </submittedName>
</protein>
<keyword evidence="3" id="KW-1185">Reference proteome</keyword>
<evidence type="ECO:0000259" key="1">
    <source>
        <dbReference type="Pfam" id="PF08937"/>
    </source>
</evidence>
<evidence type="ECO:0000313" key="3">
    <source>
        <dbReference type="Proteomes" id="UP000248148"/>
    </source>
</evidence>
<sequence length="163" mass="18879">MTETAYIVFDGDNDMWAYGYIKGWKANKNIDFEYNDAHDLDNMTSRAQGEHYVKSKLRERMCQSKAVVVLVGQKTKNLYKYVRWELELALELGVPIIAANLNKKNGQDSDLCPAIIRDCAAVVHIPYKLDALKHAMSNFPAFYRQLSNDEKRAKYSYSYKMFD</sequence>
<organism evidence="2 3">
    <name type="scientific">Rhodopseudomonas faecalis</name>
    <dbReference type="NCBI Taxonomy" id="99655"/>
    <lineage>
        <taxon>Bacteria</taxon>
        <taxon>Pseudomonadati</taxon>
        <taxon>Pseudomonadota</taxon>
        <taxon>Alphaproteobacteria</taxon>
        <taxon>Hyphomicrobiales</taxon>
        <taxon>Nitrobacteraceae</taxon>
        <taxon>Rhodopseudomonas</taxon>
    </lineage>
</organism>
<dbReference type="EMBL" id="QJTI01000001">
    <property type="protein sequence ID" value="PYF05424.1"/>
    <property type="molecule type" value="Genomic_DNA"/>
</dbReference>
<dbReference type="Gene3D" id="3.40.50.11200">
    <property type="match status" value="1"/>
</dbReference>
<name>A0A318TLA4_9BRAD</name>
<feature type="domain" description="Thoeris protein ThsB TIR-like" evidence="1">
    <location>
        <begin position="6"/>
        <end position="104"/>
    </location>
</feature>
<accession>A0A318TLA4</accession>
<dbReference type="OrthoDB" id="2218415at2"/>
<evidence type="ECO:0000313" key="2">
    <source>
        <dbReference type="EMBL" id="PYF05424.1"/>
    </source>
</evidence>
<proteinExistence type="predicted"/>
<dbReference type="AlphaFoldDB" id="A0A318TLA4"/>
<dbReference type="Proteomes" id="UP000248148">
    <property type="component" value="Unassembled WGS sequence"/>
</dbReference>
<comment type="caution">
    <text evidence="2">The sequence shown here is derived from an EMBL/GenBank/DDBJ whole genome shotgun (WGS) entry which is preliminary data.</text>
</comment>
<dbReference type="InterPro" id="IPR036490">
    <property type="entry name" value="ThsB_TIR-like_sf"/>
</dbReference>
<dbReference type="RefSeq" id="WP_110779290.1">
    <property type="nucleotide sequence ID" value="NZ_QJTI01000001.1"/>
</dbReference>
<dbReference type="Pfam" id="PF08937">
    <property type="entry name" value="ThsB_TIR"/>
    <property type="match status" value="1"/>
</dbReference>
<dbReference type="InterPro" id="IPR015032">
    <property type="entry name" value="ThsB__TIR-like_domain"/>
</dbReference>
<reference evidence="2 3" key="1">
    <citation type="submission" date="2018-06" db="EMBL/GenBank/DDBJ databases">
        <title>Genomic Encyclopedia of Archaeal and Bacterial Type Strains, Phase II (KMG-II): from individual species to whole genera.</title>
        <authorList>
            <person name="Goeker M."/>
        </authorList>
    </citation>
    <scope>NUCLEOTIDE SEQUENCE [LARGE SCALE GENOMIC DNA]</scope>
    <source>
        <strain evidence="2 3">JCM 11668</strain>
    </source>
</reference>
<gene>
    <name evidence="2" type="ORF">BJ122_101164</name>
</gene>
<dbReference type="SUPFAM" id="SSF52206">
    <property type="entry name" value="Hypothetical protein MTH538"/>
    <property type="match status" value="1"/>
</dbReference>